<dbReference type="Pfam" id="PF00456">
    <property type="entry name" value="Transketolase_N"/>
    <property type="match status" value="1"/>
</dbReference>
<dbReference type="InterPro" id="IPR005474">
    <property type="entry name" value="Transketolase_N"/>
</dbReference>
<dbReference type="PANTHER" id="PTHR43825">
    <property type="entry name" value="PYRUVATE DEHYDROGENASE E1 COMPONENT"/>
    <property type="match status" value="1"/>
</dbReference>
<dbReference type="EC" id="1.2.4.1" evidence="3 9"/>
<feature type="domain" description="Transketolase-like C-terminal" evidence="12">
    <location>
        <begin position="714"/>
        <end position="845"/>
    </location>
</feature>
<evidence type="ECO:0000259" key="12">
    <source>
        <dbReference type="Pfam" id="PF22613"/>
    </source>
</evidence>
<dbReference type="SUPFAM" id="SSF52922">
    <property type="entry name" value="TK C-terminal domain-like"/>
    <property type="match status" value="1"/>
</dbReference>
<evidence type="ECO:0000256" key="8">
    <source>
        <dbReference type="ARBA" id="ARBA00051231"/>
    </source>
</evidence>
<dbReference type="Proteomes" id="UP001501600">
    <property type="component" value="Unassembled WGS sequence"/>
</dbReference>
<dbReference type="InterPro" id="IPR055152">
    <property type="entry name" value="Transketolase-like_C_2"/>
</dbReference>
<evidence type="ECO:0000313" key="14">
    <source>
        <dbReference type="Proteomes" id="UP001501600"/>
    </source>
</evidence>
<dbReference type="Gene3D" id="3.40.50.920">
    <property type="match status" value="1"/>
</dbReference>
<dbReference type="Pfam" id="PF22613">
    <property type="entry name" value="Transketolase_C_1"/>
    <property type="match status" value="1"/>
</dbReference>
<organism evidence="13 14">
    <name type="scientific">Ferrimonas gelatinilytica</name>
    <dbReference type="NCBI Taxonomy" id="1255257"/>
    <lineage>
        <taxon>Bacteria</taxon>
        <taxon>Pseudomonadati</taxon>
        <taxon>Pseudomonadota</taxon>
        <taxon>Gammaproteobacteria</taxon>
        <taxon>Alteromonadales</taxon>
        <taxon>Ferrimonadaceae</taxon>
        <taxon>Ferrimonas</taxon>
    </lineage>
</organism>
<evidence type="ECO:0000256" key="5">
    <source>
        <dbReference type="ARBA" id="ARBA00023002"/>
    </source>
</evidence>
<evidence type="ECO:0000256" key="3">
    <source>
        <dbReference type="ARBA" id="ARBA00012281"/>
    </source>
</evidence>
<dbReference type="InterPro" id="IPR051157">
    <property type="entry name" value="PDH/Transketolase"/>
</dbReference>
<proteinExistence type="predicted"/>
<gene>
    <name evidence="13" type="primary">aceE</name>
    <name evidence="13" type="ORF">GCM10025772_25290</name>
</gene>
<evidence type="ECO:0000259" key="11">
    <source>
        <dbReference type="Pfam" id="PF17831"/>
    </source>
</evidence>
<dbReference type="InterPro" id="IPR009014">
    <property type="entry name" value="Transketo_C/PFOR_II"/>
</dbReference>
<dbReference type="InterPro" id="IPR035807">
    <property type="entry name" value="PDC_E1_N"/>
</dbReference>
<evidence type="ECO:0000256" key="9">
    <source>
        <dbReference type="PIRNR" id="PIRNR000156"/>
    </source>
</evidence>
<name>A0ABP9SE92_9GAMM</name>
<dbReference type="InterPro" id="IPR041621">
    <property type="entry name" value="PDH_E1_M"/>
</dbReference>
<dbReference type="RefSeq" id="WP_345317503.1">
    <property type="nucleotide sequence ID" value="NZ_BAABLF010000026.1"/>
</dbReference>
<dbReference type="Gene3D" id="3.40.50.970">
    <property type="match status" value="2"/>
</dbReference>
<dbReference type="InterPro" id="IPR029061">
    <property type="entry name" value="THDP-binding"/>
</dbReference>
<keyword evidence="7 9" id="KW-0670">Pyruvate</keyword>
<dbReference type="Pfam" id="PF17831">
    <property type="entry name" value="PDH_E1_M"/>
    <property type="match status" value="1"/>
</dbReference>
<dbReference type="EMBL" id="BAABLF010000026">
    <property type="protein sequence ID" value="GAA5193729.1"/>
    <property type="molecule type" value="Genomic_DNA"/>
</dbReference>
<reference evidence="14" key="1">
    <citation type="journal article" date="2019" name="Int. J. Syst. Evol. Microbiol.">
        <title>The Global Catalogue of Microorganisms (GCM) 10K type strain sequencing project: providing services to taxonomists for standard genome sequencing and annotation.</title>
        <authorList>
            <consortium name="The Broad Institute Genomics Platform"/>
            <consortium name="The Broad Institute Genome Sequencing Center for Infectious Disease"/>
            <person name="Wu L."/>
            <person name="Ma J."/>
        </authorList>
    </citation>
    <scope>NUCLEOTIDE SEQUENCE [LARGE SCALE GENOMIC DNA]</scope>
    <source>
        <strain evidence="14">JCM 18720</strain>
    </source>
</reference>
<feature type="domain" description="Transketolase N-terminal" evidence="10">
    <location>
        <begin position="105"/>
        <end position="295"/>
    </location>
</feature>
<feature type="domain" description="Pyruvate dehydrogenase E1 component middle" evidence="11">
    <location>
        <begin position="489"/>
        <end position="701"/>
    </location>
</feature>
<comment type="catalytic activity">
    <reaction evidence="8 9">
        <text>N(6)-[(R)-lipoyl]-L-lysyl-[protein] + pyruvate + H(+) = N(6)-[(R)-S(8)-acetyldihydrolipoyl]-L-lysyl-[protein] + CO2</text>
        <dbReference type="Rhea" id="RHEA:19189"/>
        <dbReference type="Rhea" id="RHEA-COMP:10474"/>
        <dbReference type="Rhea" id="RHEA-COMP:10478"/>
        <dbReference type="ChEBI" id="CHEBI:15361"/>
        <dbReference type="ChEBI" id="CHEBI:15378"/>
        <dbReference type="ChEBI" id="CHEBI:16526"/>
        <dbReference type="ChEBI" id="CHEBI:83099"/>
        <dbReference type="ChEBI" id="CHEBI:83111"/>
        <dbReference type="EC" id="1.2.4.1"/>
    </reaction>
</comment>
<evidence type="ECO:0000256" key="1">
    <source>
        <dbReference type="ARBA" id="ARBA00001964"/>
    </source>
</evidence>
<dbReference type="SUPFAM" id="SSF52518">
    <property type="entry name" value="Thiamin diphosphate-binding fold (THDP-binding)"/>
    <property type="match status" value="2"/>
</dbReference>
<dbReference type="InterPro" id="IPR004660">
    <property type="entry name" value="PDH_E1"/>
</dbReference>
<evidence type="ECO:0000259" key="10">
    <source>
        <dbReference type="Pfam" id="PF00456"/>
    </source>
</evidence>
<comment type="function">
    <text evidence="2 9">Component of the pyruvate dehydrogenase (PDH) complex, that catalyzes the overall conversion of pyruvate to acetyl-CoA and CO(2).</text>
</comment>
<dbReference type="NCBIfam" id="TIGR00759">
    <property type="entry name" value="aceE"/>
    <property type="match status" value="1"/>
</dbReference>
<evidence type="ECO:0000256" key="7">
    <source>
        <dbReference type="ARBA" id="ARBA00023317"/>
    </source>
</evidence>
<evidence type="ECO:0000256" key="4">
    <source>
        <dbReference type="ARBA" id="ARBA00017172"/>
    </source>
</evidence>
<dbReference type="PANTHER" id="PTHR43825:SF3">
    <property type="entry name" value="PYRUVATE DEHYDROGENASE E1 COMPONENT"/>
    <property type="match status" value="1"/>
</dbReference>
<evidence type="ECO:0000313" key="13">
    <source>
        <dbReference type="EMBL" id="GAA5193729.1"/>
    </source>
</evidence>
<dbReference type="CDD" id="cd02017">
    <property type="entry name" value="TPP_E1_EcPDC_like"/>
    <property type="match status" value="1"/>
</dbReference>
<keyword evidence="14" id="KW-1185">Reference proteome</keyword>
<comment type="cofactor">
    <cofactor evidence="1 9">
        <name>thiamine diphosphate</name>
        <dbReference type="ChEBI" id="CHEBI:58937"/>
    </cofactor>
</comment>
<comment type="caution">
    <text evidence="13">The sequence shown here is derived from an EMBL/GenBank/DDBJ whole genome shotgun (WGS) entry which is preliminary data.</text>
</comment>
<evidence type="ECO:0000256" key="2">
    <source>
        <dbReference type="ARBA" id="ARBA00003157"/>
    </source>
</evidence>
<accession>A0ABP9SE92</accession>
<sequence>MSNTFGHDVDKQETQEWLEALTAVMQEDGVERAQFLLEQLIEKARLDGVDLPTGINTNYLNTIAPANEPAYPGDLSLERRIRSIIRWNAIMIVLRASKKDLDLGGHMASYQSAAAFYEVGFNHLFRAPNEKDGGDLVYYQGHISPGIYARAFLEGRLTEQQLDNFRQEVDGEGISSYPHPKLMPTFWQFPTVSMGLGPISAIYQARFLKYLNGRGLKDTSEQRVYAYLGDGEMDEPESRGAITFAAREGLDNLCFLINCNLQRLDGPVMGNGKIIQELEGLFKGAGWNVVKVVWGNGWDKLLAKDTSGKLLQLMNETVDGDYQTYKAKDGAYVRANFFGRYPETAALVADMTDEEIFALQRGGHSPSKLYAAYMNAKNTKGKPTVILAKTVKGYGMGEAAEGKNIAHQVKKMDLTHVHQLRDRLGLQELVSDDQIKDLPYLKLEEGSPEHRYLHARREALHGYTPQRLPNFTQPLTLPVLSSFQGLLEAQKREISTTMAFVRALNILLKDKGIGKNVVPIIADEARTFGMEGLFRQIGIYNPKGQHYTPQDRDVVSYYKESTSGQVLQEGINELGAMSSWVAAATSYSTNDLPMIPFYIYYSMFGFQRVGDMAWMAGDQQARGFLLGATAGRTTLNGEGLQHEDGHSHVLANTVPNCISYDPTFAYEVAVILQHGIERMYGPEQENIFYYLTLMNENYAQPAMPEGAEEGIRKGIYKLESHAGSKGKVQLLSSGTIMMQVREAAEILAKEYGIGSDIYSVTSFNELTRDGQDVARWNMLHPTEAPRVPYLTQVLGEAPAIAATDYMKNYAEQARAFVPAVSYKVLGTDGFGRSDSRANLRRHFEVNAHYVVVAALHELAQRGELDSSVVADAIAKFNIDADKINPLYA</sequence>
<keyword evidence="5 9" id="KW-0560">Oxidoreductase</keyword>
<keyword evidence="6 9" id="KW-0786">Thiamine pyrophosphate</keyword>
<evidence type="ECO:0000256" key="6">
    <source>
        <dbReference type="ARBA" id="ARBA00023052"/>
    </source>
</evidence>
<dbReference type="PIRSF" id="PIRSF000156">
    <property type="entry name" value="Pyruvate_dh_E1"/>
    <property type="match status" value="1"/>
</dbReference>
<protein>
    <recommendedName>
        <fullName evidence="4 9">Pyruvate dehydrogenase E1 component</fullName>
        <ecNumber evidence="3 9">1.2.4.1</ecNumber>
    </recommendedName>
</protein>